<evidence type="ECO:0000313" key="3">
    <source>
        <dbReference type="Proteomes" id="UP000789845"/>
    </source>
</evidence>
<organism evidence="2 3">
    <name type="scientific">Pseudoneobacillus rhizosphaerae</name>
    <dbReference type="NCBI Taxonomy" id="2880968"/>
    <lineage>
        <taxon>Bacteria</taxon>
        <taxon>Bacillati</taxon>
        <taxon>Bacillota</taxon>
        <taxon>Bacilli</taxon>
        <taxon>Bacillales</taxon>
        <taxon>Bacillaceae</taxon>
        <taxon>Pseudoneobacillus</taxon>
    </lineage>
</organism>
<gene>
    <name evidence="2" type="ORF">NEOCIP111885_01441</name>
</gene>
<comment type="caution">
    <text evidence="2">The sequence shown here is derived from an EMBL/GenBank/DDBJ whole genome shotgun (WGS) entry which is preliminary data.</text>
</comment>
<name>A0A9C7G863_9BACI</name>
<keyword evidence="1" id="KW-1133">Transmembrane helix</keyword>
<feature type="transmembrane region" description="Helical" evidence="1">
    <location>
        <begin position="35"/>
        <end position="54"/>
    </location>
</feature>
<evidence type="ECO:0000256" key="1">
    <source>
        <dbReference type="SAM" id="Phobius"/>
    </source>
</evidence>
<dbReference type="EMBL" id="CAKJTG010000007">
    <property type="protein sequence ID" value="CAG9607749.1"/>
    <property type="molecule type" value="Genomic_DNA"/>
</dbReference>
<dbReference type="AlphaFoldDB" id="A0A9C7G863"/>
<protein>
    <submittedName>
        <fullName evidence="2">Uncharacterized protein</fullName>
    </submittedName>
</protein>
<dbReference type="RefSeq" id="WP_230496011.1">
    <property type="nucleotide sequence ID" value="NZ_CAKJTG010000007.1"/>
</dbReference>
<keyword evidence="1" id="KW-0472">Membrane</keyword>
<evidence type="ECO:0000313" key="2">
    <source>
        <dbReference type="EMBL" id="CAG9607749.1"/>
    </source>
</evidence>
<keyword evidence="1" id="KW-0812">Transmembrane</keyword>
<dbReference type="Proteomes" id="UP000789845">
    <property type="component" value="Unassembled WGS sequence"/>
</dbReference>
<reference evidence="2" key="1">
    <citation type="submission" date="2021-10" db="EMBL/GenBank/DDBJ databases">
        <authorList>
            <person name="Criscuolo A."/>
        </authorList>
    </citation>
    <scope>NUCLEOTIDE SEQUENCE</scope>
    <source>
        <strain evidence="2">CIP111885</strain>
    </source>
</reference>
<proteinExistence type="predicted"/>
<feature type="transmembrane region" description="Helical" evidence="1">
    <location>
        <begin position="6"/>
        <end position="23"/>
    </location>
</feature>
<keyword evidence="3" id="KW-1185">Reference proteome</keyword>
<sequence length="222" mass="25865">MSLILPAVLIILFFIFAFMLKVWRKYVTVKITHWLLMIYTVILIIAMAVTPFISTDFPARAEGNKDSWLDLYKDLHFGAFDRVNPEYIVQREVFDYDQPTIRISSNREEDGTHIYVERKDTNDGKIEGFVYNTGFNINGYQFTDILEPIHLELNYDTLEMNHPAIQDVTIAITEKEFPITQFNGQKRTNVTTMGPDNQAIYLRIPANVEISNKHINMTYVEK</sequence>
<accession>A0A9C7G863</accession>